<keyword evidence="2" id="KW-1185">Reference proteome</keyword>
<evidence type="ECO:0000256" key="1">
    <source>
        <dbReference type="SAM" id="MobiDB-lite"/>
    </source>
</evidence>
<dbReference type="PANTHER" id="PTHR37722:SF2">
    <property type="entry name" value="OS01G0167700 PROTEIN"/>
    <property type="match status" value="1"/>
</dbReference>
<dbReference type="RefSeq" id="XP_031387772.1">
    <property type="nucleotide sequence ID" value="XM_031531912.1"/>
</dbReference>
<sequence length="710" mass="78902">MVTLDDCADRGKQQSRKSTQKRQKQYFEQKKRRQQQTAGLDNFDDGMVRYGEQQEERCRSLDILSFLNFSTNQQQHRSGHPDEMPTAHDPTIASTDARICSKELKRAGPASPHNVETAFSEKDINKVGFGAPAGPGKRIGEEMDRWEIFPEANMSVLDLLGDDGSNQNPEVKQVNEDHVAFSVDGTGLGRVATETPIQSRHHQSRTFSNSVFSPSNNPSDCNFFADGSHAPYGSRCEVDLSIPDVNVACSLSPRSSFSQQTWNSFSIPEQETSGFLDSFEHNLDVSRQKLSSCCGKSYGGTDNISKNIWDAPRVSSDDDLSYGKSRKVSSIDCLFKWDNISGDYTRTHHRNQGPFDHAFNNVHLLKKRDTPKATDNFSKPESSARKFFADIDRSCTVMEEPKDSLSSKRGNMPNAAAPDAGLRHPGNKLAHAAWLGTNMPKLADHEELSFPFKSKTHLDSSVHLKKKLFYESNWLQGRALPVDSDFSSIHGARKKRAACPCVSPWNVDSINAYREIDFSADDQLPFDQSEHYPDSVSCQHSSRFISATFGCDKIFEQFNYHNFHCLPKDGSDSAFDSLYAEINYMASNLSHVAGSGGEMSMKERAGGENVPNFLPEQFEEFQVKSEAFGAKDCLSTENGQSGDDHVSVDINQVKDEASGAMRDVKTACHAGCSEKMSSAGISTREFKTTDQKKYLGVAVTPRGHHIHGEN</sequence>
<reference evidence="2" key="1">
    <citation type="journal article" date="2020" name="Plant Biotechnol. J.">
        <title>The pomegranate (Punica granatum L.) draft genome dissects genetic divergence between soft- and hard-seeded cultivars.</title>
        <authorList>
            <person name="Luo X."/>
            <person name="Li H."/>
            <person name="Wu Z."/>
            <person name="Yao W."/>
            <person name="Zhao P."/>
            <person name="Cao D."/>
            <person name="Yu H."/>
            <person name="Li K."/>
            <person name="Poudel K."/>
            <person name="Zhao D."/>
            <person name="Zhang F."/>
            <person name="Xia X."/>
            <person name="Chen L."/>
            <person name="Wang Q."/>
            <person name="Jing D."/>
            <person name="Cao S."/>
        </authorList>
    </citation>
    <scope>NUCLEOTIDE SEQUENCE [LARGE SCALE GENOMIC DNA]</scope>
    <source>
        <strain evidence="2">cv. Tunisia</strain>
    </source>
</reference>
<accession>A0A6P8CSV6</accession>
<reference evidence="3" key="2">
    <citation type="submission" date="2025-08" db="UniProtKB">
        <authorList>
            <consortium name="RefSeq"/>
        </authorList>
    </citation>
    <scope>IDENTIFICATION</scope>
    <source>
        <tissue evidence="3">Leaf</tissue>
    </source>
</reference>
<dbReference type="PANTHER" id="PTHR37722">
    <property type="entry name" value="OS01G0167700 PROTEIN"/>
    <property type="match status" value="1"/>
</dbReference>
<dbReference type="Proteomes" id="UP000515151">
    <property type="component" value="Chromosome 3"/>
</dbReference>
<feature type="compositionally biased region" description="Basic residues" evidence="1">
    <location>
        <begin position="13"/>
        <end position="34"/>
    </location>
</feature>
<proteinExistence type="predicted"/>
<name>A0A6P8CSV6_PUNGR</name>
<organism evidence="2 3">
    <name type="scientific">Punica granatum</name>
    <name type="common">Pomegranate</name>
    <dbReference type="NCBI Taxonomy" id="22663"/>
    <lineage>
        <taxon>Eukaryota</taxon>
        <taxon>Viridiplantae</taxon>
        <taxon>Streptophyta</taxon>
        <taxon>Embryophyta</taxon>
        <taxon>Tracheophyta</taxon>
        <taxon>Spermatophyta</taxon>
        <taxon>Magnoliopsida</taxon>
        <taxon>eudicotyledons</taxon>
        <taxon>Gunneridae</taxon>
        <taxon>Pentapetalae</taxon>
        <taxon>rosids</taxon>
        <taxon>malvids</taxon>
        <taxon>Myrtales</taxon>
        <taxon>Lythraceae</taxon>
        <taxon>Punica</taxon>
    </lineage>
</organism>
<evidence type="ECO:0000313" key="3">
    <source>
        <dbReference type="RefSeq" id="XP_031387772.1"/>
    </source>
</evidence>
<dbReference type="AlphaFoldDB" id="A0A6P8CSV6"/>
<protein>
    <submittedName>
        <fullName evidence="3">Uncharacterized protein LOC116200933 isoform X1</fullName>
    </submittedName>
</protein>
<gene>
    <name evidence="3" type="primary">LOC116200933</name>
</gene>
<feature type="region of interest" description="Disordered" evidence="1">
    <location>
        <begin position="1"/>
        <end position="45"/>
    </location>
</feature>
<evidence type="ECO:0000313" key="2">
    <source>
        <dbReference type="Proteomes" id="UP000515151"/>
    </source>
</evidence>
<dbReference type="GeneID" id="116200933"/>